<feature type="compositionally biased region" description="Basic and acidic residues" evidence="2">
    <location>
        <begin position="366"/>
        <end position="383"/>
    </location>
</feature>
<sequence length="461" mass="50321">MDEFVPAETQPRLRELSYDANGNHKQWKYRNSPQRTLSWDEDNRLVSVSLVSVSENGQELSRALYDGAGERRVHLHRVAGEEETAYVDQHLVVRNGVVATKHLFAGATRIASKIDADWFQEPPVLYYHPDQLGSTQYVTDQDQQLSQHVEYLPSGELWADQTDSRFQNRQPYLFTGKELDLSTGLYYHGARSYEPRLGVWLSPDPVLAQYMAGRINGGVYRPITLGLYTYASNNPVVLVDLNGQFDDATRKFIATVLVVAAAEPTPVGEVVVAGMVVVGSIGYAGYLIFDAAANGNTPKPPESFPIPEDTPQDVAAPSPPPPAAGGGGAKDPPAPPAPPAAESPEPPRKPATGAAGLRDLSNMTRSEAERALAEAGFDGKKVSDGGWQTWRHPDGSKVDVNWKTGRMVRTAAPERGPDGRARINKGQRLDASGKPIPRDLPHEQHPTETLKTKYNGEGCKT</sequence>
<evidence type="ECO:0000259" key="3">
    <source>
        <dbReference type="Pfam" id="PF25023"/>
    </source>
</evidence>
<evidence type="ECO:0000313" key="5">
    <source>
        <dbReference type="Proteomes" id="UP000075635"/>
    </source>
</evidence>
<dbReference type="InterPro" id="IPR050708">
    <property type="entry name" value="T6SS_VgrG/RHS"/>
</dbReference>
<feature type="region of interest" description="Disordered" evidence="2">
    <location>
        <begin position="298"/>
        <end position="461"/>
    </location>
</feature>
<dbReference type="AlphaFoldDB" id="A0A150R7E0"/>
<feature type="compositionally biased region" description="Basic and acidic residues" evidence="2">
    <location>
        <begin position="436"/>
        <end position="451"/>
    </location>
</feature>
<reference evidence="4 5" key="1">
    <citation type="submission" date="2014-02" db="EMBL/GenBank/DDBJ databases">
        <title>The small core and large imbalanced accessory genome model reveals a collaborative survival strategy of Sorangium cellulosum strains in nature.</title>
        <authorList>
            <person name="Han K."/>
            <person name="Peng R."/>
            <person name="Blom J."/>
            <person name="Li Y.-Z."/>
        </authorList>
    </citation>
    <scope>NUCLEOTIDE SEQUENCE [LARGE SCALE GENOMIC DNA]</scope>
    <source>
        <strain evidence="4 5">So0011-07</strain>
    </source>
</reference>
<evidence type="ECO:0000256" key="1">
    <source>
        <dbReference type="ARBA" id="ARBA00022737"/>
    </source>
</evidence>
<protein>
    <recommendedName>
        <fullName evidence="3">Teneurin-like YD-shell domain-containing protein</fullName>
    </recommendedName>
</protein>
<dbReference type="InterPro" id="IPR022385">
    <property type="entry name" value="Rhs_assc_core"/>
</dbReference>
<dbReference type="PANTHER" id="PTHR32305">
    <property type="match status" value="1"/>
</dbReference>
<keyword evidence="1" id="KW-0677">Repeat</keyword>
<evidence type="ECO:0000313" key="4">
    <source>
        <dbReference type="EMBL" id="KYF76120.1"/>
    </source>
</evidence>
<dbReference type="Pfam" id="PF25023">
    <property type="entry name" value="TEN_YD-shell"/>
    <property type="match status" value="1"/>
</dbReference>
<feature type="domain" description="Teneurin-like YD-shell" evidence="3">
    <location>
        <begin position="127"/>
        <end position="236"/>
    </location>
</feature>
<feature type="compositionally biased region" description="Pro residues" evidence="2">
    <location>
        <begin position="332"/>
        <end position="341"/>
    </location>
</feature>
<organism evidence="4 5">
    <name type="scientific">Sorangium cellulosum</name>
    <name type="common">Polyangium cellulosum</name>
    <dbReference type="NCBI Taxonomy" id="56"/>
    <lineage>
        <taxon>Bacteria</taxon>
        <taxon>Pseudomonadati</taxon>
        <taxon>Myxococcota</taxon>
        <taxon>Polyangia</taxon>
        <taxon>Polyangiales</taxon>
        <taxon>Polyangiaceae</taxon>
        <taxon>Sorangium</taxon>
    </lineage>
</organism>
<accession>A0A150R7E0</accession>
<gene>
    <name evidence="4" type="ORF">BE17_37960</name>
</gene>
<dbReference type="NCBIfam" id="TIGR03696">
    <property type="entry name" value="Rhs_assc_core"/>
    <property type="match status" value="1"/>
</dbReference>
<dbReference type="InterPro" id="IPR056823">
    <property type="entry name" value="TEN-like_YD-shell"/>
</dbReference>
<proteinExistence type="predicted"/>
<dbReference type="EMBL" id="JEMB01003048">
    <property type="protein sequence ID" value="KYF76120.1"/>
    <property type="molecule type" value="Genomic_DNA"/>
</dbReference>
<dbReference type="Gene3D" id="2.180.10.10">
    <property type="entry name" value="RHS repeat-associated core"/>
    <property type="match status" value="1"/>
</dbReference>
<dbReference type="PANTHER" id="PTHR32305:SF15">
    <property type="entry name" value="PROTEIN RHSA-RELATED"/>
    <property type="match status" value="1"/>
</dbReference>
<dbReference type="Proteomes" id="UP000075635">
    <property type="component" value="Unassembled WGS sequence"/>
</dbReference>
<evidence type="ECO:0000256" key="2">
    <source>
        <dbReference type="SAM" id="MobiDB-lite"/>
    </source>
</evidence>
<name>A0A150R7E0_SORCE</name>
<comment type="caution">
    <text evidence="4">The sequence shown here is derived from an EMBL/GenBank/DDBJ whole genome shotgun (WGS) entry which is preliminary data.</text>
</comment>